<dbReference type="PANTHER" id="PTHR21621:SF0">
    <property type="entry name" value="BETA-CITRYLGLUTAMATE SYNTHASE B-RELATED"/>
    <property type="match status" value="1"/>
</dbReference>
<dbReference type="Gene3D" id="3.30.1490.20">
    <property type="entry name" value="ATP-grasp fold, A domain"/>
    <property type="match status" value="1"/>
</dbReference>
<keyword evidence="2" id="KW-0067">ATP-binding</keyword>
<dbReference type="SUPFAM" id="SSF56059">
    <property type="entry name" value="Glutathione synthetase ATP-binding domain-like"/>
    <property type="match status" value="1"/>
</dbReference>
<dbReference type="PROSITE" id="PS50975">
    <property type="entry name" value="ATP_GRASP"/>
    <property type="match status" value="1"/>
</dbReference>
<evidence type="ECO:0000256" key="1">
    <source>
        <dbReference type="ARBA" id="ARBA00022598"/>
    </source>
</evidence>
<dbReference type="InterPro" id="IPR025839">
    <property type="entry name" value="RLAN_dom"/>
</dbReference>
<reference evidence="4 5" key="1">
    <citation type="submission" date="2017-08" db="EMBL/GenBank/DDBJ databases">
        <title>Infants hospitalized years apart are colonized by the same room-sourced microbial strains.</title>
        <authorList>
            <person name="Brooks B."/>
            <person name="Olm M.R."/>
            <person name="Firek B.A."/>
            <person name="Baker R."/>
            <person name="Thomas B.C."/>
            <person name="Morowitz M.J."/>
            <person name="Banfield J.F."/>
        </authorList>
    </citation>
    <scope>NUCLEOTIDE SEQUENCE [LARGE SCALE GENOMIC DNA]</scope>
    <source>
        <strain evidence="4">S2_005_002_R2_29</strain>
    </source>
</reference>
<dbReference type="GO" id="GO:0009432">
    <property type="term" value="P:SOS response"/>
    <property type="evidence" value="ECO:0007669"/>
    <property type="project" value="TreeGrafter"/>
</dbReference>
<keyword evidence="2" id="KW-0547">Nucleotide-binding</keyword>
<dbReference type="GO" id="GO:0008716">
    <property type="term" value="F:D-alanine-D-alanine ligase activity"/>
    <property type="evidence" value="ECO:0007669"/>
    <property type="project" value="InterPro"/>
</dbReference>
<sequence length="534" mass="60658">MPSDVPTLNGNREYRYKYVIVSDRPLDLDYDDPQTLFVTAADFIANKSHLDFRKLTGAKIINLCSSYDYLSKGYYSSLMAEARRLRCVPSVADMISLNWKRHYQIALPELNALVDKHFRAPSGEPTSYKYIVYFGRVRDRSLEALGRKLFDLFRFPMITVEIKQDAKGRWTVDSVEPVTINDLPKDKQETFVEYLKEFAGTAWRSFSAKRTRHWIGILVDPLEKNPPSNKSAIAKFFKAGKDLNVSIEAINKSDYAALVEYDALLIRETTAINHHTYRFAAKAESEGIPCIDDTQSMIRCCNKVFQYELLESKKIPLPRTVIVDRKSEKILAEEMNYPAVVKIPDGAFSRGVMKVENPREFHVAAGELLKKSDVILAQEFVSSGYDWRIGILDDEPLFAVKYYMAEGHWQIYNHNAKTLKRREGKHETVRLNEVPHEVMLTALKATKLIGNGLYGVDLKVSNGKIIVMEVNDNPSIDAGIEDAVGGEKIYQAIISSLLRRIEAVGMPAPPSLFSDKEDALIRRPYQPRVAGARE</sequence>
<accession>A0A2W5MYE9</accession>
<dbReference type="GO" id="GO:0046872">
    <property type="term" value="F:metal ion binding"/>
    <property type="evidence" value="ECO:0007669"/>
    <property type="project" value="InterPro"/>
</dbReference>
<name>A0A2W5MYE9_9BACT</name>
<feature type="domain" description="ATP-grasp" evidence="3">
    <location>
        <begin position="307"/>
        <end position="498"/>
    </location>
</feature>
<comment type="caution">
    <text evidence="4">The sequence shown here is derived from an EMBL/GenBank/DDBJ whole genome shotgun (WGS) entry which is preliminary data.</text>
</comment>
<dbReference type="InterPro" id="IPR011761">
    <property type="entry name" value="ATP-grasp"/>
</dbReference>
<protein>
    <submittedName>
        <fullName evidence="4">RimK family alpha-L-glutamate ligase</fullName>
    </submittedName>
</protein>
<keyword evidence="1 4" id="KW-0436">Ligase</keyword>
<dbReference type="PANTHER" id="PTHR21621">
    <property type="entry name" value="RIBOSOMAL PROTEIN S6 MODIFICATION PROTEIN"/>
    <property type="match status" value="1"/>
</dbReference>
<dbReference type="GO" id="GO:0018169">
    <property type="term" value="F:ribosomal S6-glutamic acid ligase activity"/>
    <property type="evidence" value="ECO:0007669"/>
    <property type="project" value="TreeGrafter"/>
</dbReference>
<gene>
    <name evidence="4" type="ORF">DI551_05465</name>
</gene>
<dbReference type="EMBL" id="QFQB01000029">
    <property type="protein sequence ID" value="PZQ46272.1"/>
    <property type="molecule type" value="Genomic_DNA"/>
</dbReference>
<evidence type="ECO:0000313" key="5">
    <source>
        <dbReference type="Proteomes" id="UP000249417"/>
    </source>
</evidence>
<evidence type="ECO:0000313" key="4">
    <source>
        <dbReference type="EMBL" id="PZQ46272.1"/>
    </source>
</evidence>
<dbReference type="InterPro" id="IPR013815">
    <property type="entry name" value="ATP_grasp_subdomain_1"/>
</dbReference>
<proteinExistence type="predicted"/>
<dbReference type="Gene3D" id="3.30.470.20">
    <property type="entry name" value="ATP-grasp fold, B domain"/>
    <property type="match status" value="1"/>
</dbReference>
<organism evidence="4 5">
    <name type="scientific">Micavibrio aeruginosavorus</name>
    <dbReference type="NCBI Taxonomy" id="349221"/>
    <lineage>
        <taxon>Bacteria</taxon>
        <taxon>Pseudomonadati</taxon>
        <taxon>Bdellovibrionota</taxon>
        <taxon>Bdellovibrionia</taxon>
        <taxon>Bdellovibrionales</taxon>
        <taxon>Pseudobdellovibrionaceae</taxon>
        <taxon>Micavibrio</taxon>
    </lineage>
</organism>
<evidence type="ECO:0000259" key="3">
    <source>
        <dbReference type="PROSITE" id="PS50975"/>
    </source>
</evidence>
<dbReference type="GO" id="GO:0005737">
    <property type="term" value="C:cytoplasm"/>
    <property type="evidence" value="ECO:0007669"/>
    <property type="project" value="TreeGrafter"/>
</dbReference>
<dbReference type="GO" id="GO:0005524">
    <property type="term" value="F:ATP binding"/>
    <property type="evidence" value="ECO:0007669"/>
    <property type="project" value="UniProtKB-UniRule"/>
</dbReference>
<dbReference type="Proteomes" id="UP000249417">
    <property type="component" value="Unassembled WGS sequence"/>
</dbReference>
<dbReference type="Pfam" id="PF07478">
    <property type="entry name" value="Dala_Dala_lig_C"/>
    <property type="match status" value="1"/>
</dbReference>
<dbReference type="InterPro" id="IPR011095">
    <property type="entry name" value="Dala_Dala_lig_C"/>
</dbReference>
<dbReference type="Pfam" id="PF14401">
    <property type="entry name" value="RLAN"/>
    <property type="match status" value="1"/>
</dbReference>
<evidence type="ECO:0000256" key="2">
    <source>
        <dbReference type="PROSITE-ProRule" id="PRU00409"/>
    </source>
</evidence>
<dbReference type="AlphaFoldDB" id="A0A2W5MYE9"/>